<dbReference type="PANTHER" id="PTHR34220">
    <property type="entry name" value="SENSOR HISTIDINE KINASE YPDA"/>
    <property type="match status" value="1"/>
</dbReference>
<feature type="domain" description="Signal transduction histidine kinase internal region" evidence="2">
    <location>
        <begin position="179"/>
        <end position="254"/>
    </location>
</feature>
<keyword evidence="1" id="KW-1133">Transmembrane helix</keyword>
<sequence>MKYTEQNKKRKPDLALRLPSYAAPSIMIRFTVISLIATLILHFIVYIIDGPSGVNLRIPAVIYVAVIIPFNLAVELQIILDNVLERFLPVPTKMKLRFILQISVGFLFLILAHRVIMHFIEPELGGENSRPGVILGMAAGLIFVQMVANSLTLARISIKWLNAQEIIAKMKREKLEMDYNSLQDQLNPHFLFNNLSVLKSLIIYDPEAAVYFTENFTDVYRYVLQSKNKKLVKLKDELEFMNAYFALHKERLGEGLLFKHDISAEELDREIAPLTGQLLIENAIKHNITSKETPLEITVFAKNGYLSVSNNLNLRTTSYSTKTGLGNLIGRYKMLTEKQIEVHRDDKKFEVEVPLL</sequence>
<keyword evidence="4" id="KW-1185">Reference proteome</keyword>
<evidence type="ECO:0000256" key="1">
    <source>
        <dbReference type="SAM" id="Phobius"/>
    </source>
</evidence>
<keyword evidence="1" id="KW-0812">Transmembrane</keyword>
<evidence type="ECO:0000259" key="2">
    <source>
        <dbReference type="Pfam" id="PF06580"/>
    </source>
</evidence>
<dbReference type="Pfam" id="PF06580">
    <property type="entry name" value="His_kinase"/>
    <property type="match status" value="1"/>
</dbReference>
<name>A0A399T0X5_9BACT</name>
<dbReference type="GO" id="GO:0000155">
    <property type="term" value="F:phosphorelay sensor kinase activity"/>
    <property type="evidence" value="ECO:0007669"/>
    <property type="project" value="InterPro"/>
</dbReference>
<dbReference type="InterPro" id="IPR050640">
    <property type="entry name" value="Bact_2-comp_sensor_kinase"/>
</dbReference>
<evidence type="ECO:0000313" key="3">
    <source>
        <dbReference type="EMBL" id="RIJ47583.1"/>
    </source>
</evidence>
<proteinExistence type="predicted"/>
<comment type="caution">
    <text evidence="3">The sequence shown here is derived from an EMBL/GenBank/DDBJ whole genome shotgun (WGS) entry which is preliminary data.</text>
</comment>
<dbReference type="InterPro" id="IPR010559">
    <property type="entry name" value="Sig_transdc_His_kin_internal"/>
</dbReference>
<accession>A0A399T0X5</accession>
<reference evidence="3 4" key="1">
    <citation type="submission" date="2018-08" db="EMBL/GenBank/DDBJ databases">
        <title>Pallidiluteibacterium maritimus gen. nov., sp. nov., isolated from coastal sediment.</title>
        <authorList>
            <person name="Zhou L.Y."/>
        </authorList>
    </citation>
    <scope>NUCLEOTIDE SEQUENCE [LARGE SCALE GENOMIC DNA]</scope>
    <source>
        <strain evidence="3 4">XSD2</strain>
    </source>
</reference>
<keyword evidence="3" id="KW-0418">Kinase</keyword>
<feature type="transmembrane region" description="Helical" evidence="1">
    <location>
        <begin position="96"/>
        <end position="120"/>
    </location>
</feature>
<protein>
    <submittedName>
        <fullName evidence="3">Histidine kinase</fullName>
    </submittedName>
</protein>
<dbReference type="EMBL" id="QWGR01000007">
    <property type="protein sequence ID" value="RIJ47583.1"/>
    <property type="molecule type" value="Genomic_DNA"/>
</dbReference>
<feature type="transmembrane region" description="Helical" evidence="1">
    <location>
        <begin position="60"/>
        <end position="84"/>
    </location>
</feature>
<dbReference type="OrthoDB" id="9809908at2"/>
<dbReference type="GO" id="GO:0016020">
    <property type="term" value="C:membrane"/>
    <property type="evidence" value="ECO:0007669"/>
    <property type="project" value="InterPro"/>
</dbReference>
<dbReference type="PANTHER" id="PTHR34220:SF7">
    <property type="entry name" value="SENSOR HISTIDINE KINASE YPDA"/>
    <property type="match status" value="1"/>
</dbReference>
<feature type="transmembrane region" description="Helical" evidence="1">
    <location>
        <begin position="21"/>
        <end position="48"/>
    </location>
</feature>
<gene>
    <name evidence="3" type="ORF">D1614_13425</name>
</gene>
<keyword evidence="3" id="KW-0808">Transferase</keyword>
<dbReference type="RefSeq" id="WP_119438469.1">
    <property type="nucleotide sequence ID" value="NZ_QWGR01000007.1"/>
</dbReference>
<organism evidence="3 4">
    <name type="scientific">Maribellus luteus</name>
    <dbReference type="NCBI Taxonomy" id="2305463"/>
    <lineage>
        <taxon>Bacteria</taxon>
        <taxon>Pseudomonadati</taxon>
        <taxon>Bacteroidota</taxon>
        <taxon>Bacteroidia</taxon>
        <taxon>Marinilabiliales</taxon>
        <taxon>Prolixibacteraceae</taxon>
        <taxon>Maribellus</taxon>
    </lineage>
</organism>
<dbReference type="AlphaFoldDB" id="A0A399T0X5"/>
<dbReference type="Proteomes" id="UP000265926">
    <property type="component" value="Unassembled WGS sequence"/>
</dbReference>
<evidence type="ECO:0000313" key="4">
    <source>
        <dbReference type="Proteomes" id="UP000265926"/>
    </source>
</evidence>
<keyword evidence="1" id="KW-0472">Membrane</keyword>
<feature type="transmembrane region" description="Helical" evidence="1">
    <location>
        <begin position="132"/>
        <end position="154"/>
    </location>
</feature>